<sequence length="583" mass="64375">MKLTKKTTALLLTLVMTTSLFGGTALAQDDITGHEYAVGQAVVTEGTQEPDDVRGNEAAEKIEPGQPTGETDELSDKDSQTAEGQPGKEEDAITGISETDEIKEDTEEADLQEEEGTEEADLQDGEEEDTEAQAEAEPYISTYSIGAEVFSDVRKSDWFYSYVSYVLNKGIMTGMGDNMFSPSSELSRAQFATVLYRIDGREDVSYSGRFPDVPDGTFFTKAVLWASRDEVAVISGYEDGRFGSSDMITREQLVTMMYRYAQYKGCQLEKGKSLNSFPDVAKVSSFAKESMQWAVGSGIIKGDQGSLNPQGNTSRAVCATIIQRFCETFLPGQLPDIEISAGVGKVTVSNSSKKDGTFKVTVSDVTASQAIRRVQVPAWCSDDQSDLYWYTATRQSNGTYAFTGDVKNHGYHVGTYKLLVYVELEMGIRLKAGEQSAKIEGSAAKMRVDRHVENVYSEVGKDLNACYWWVVNNVSYYTLPIPLDPPEGFTRAQWYSIWAFEQHRGNCYCYAAAFYFLAKGLGYDAEFVEGQVGMASGGYGPHGWVVINIDGASYICDPEAQAEIGIYNFYMQPINSPVLQYRW</sequence>
<dbReference type="Proteomes" id="UP000261111">
    <property type="component" value="Unassembled WGS sequence"/>
</dbReference>
<dbReference type="RefSeq" id="WP_025657186.1">
    <property type="nucleotide sequence ID" value="NZ_QVIA01000023.1"/>
</dbReference>
<feature type="compositionally biased region" description="Acidic residues" evidence="2">
    <location>
        <begin position="98"/>
        <end position="134"/>
    </location>
</feature>
<dbReference type="InterPro" id="IPR051465">
    <property type="entry name" value="Cell_Envelope_Struct_Comp"/>
</dbReference>
<proteinExistence type="predicted"/>
<dbReference type="PANTHER" id="PTHR43308:SF5">
    <property type="entry name" value="S-LAYER PROTEIN _ PEPTIDOGLYCAN ENDO-BETA-N-ACETYLGLUCOSAMINIDASE"/>
    <property type="match status" value="1"/>
</dbReference>
<dbReference type="SUPFAM" id="SSF54001">
    <property type="entry name" value="Cysteine proteinases"/>
    <property type="match status" value="1"/>
</dbReference>
<feature type="compositionally biased region" description="Basic and acidic residues" evidence="2">
    <location>
        <begin position="51"/>
        <end position="63"/>
    </location>
</feature>
<evidence type="ECO:0000313" key="5">
    <source>
        <dbReference type="EMBL" id="RGC27719.1"/>
    </source>
</evidence>
<feature type="domain" description="SLH" evidence="4">
    <location>
        <begin position="274"/>
        <end position="336"/>
    </location>
</feature>
<feature type="region of interest" description="Disordered" evidence="2">
    <location>
        <begin position="44"/>
        <end position="138"/>
    </location>
</feature>
<feature type="domain" description="SLH" evidence="4">
    <location>
        <begin position="210"/>
        <end position="271"/>
    </location>
</feature>
<evidence type="ECO:0000259" key="4">
    <source>
        <dbReference type="PROSITE" id="PS51272"/>
    </source>
</evidence>
<reference evidence="5 6" key="1">
    <citation type="submission" date="2018-08" db="EMBL/GenBank/DDBJ databases">
        <title>A genome reference for cultivated species of the human gut microbiota.</title>
        <authorList>
            <person name="Zou Y."/>
            <person name="Xue W."/>
            <person name="Luo G."/>
        </authorList>
    </citation>
    <scope>NUCLEOTIDE SEQUENCE [LARGE SCALE GENOMIC DNA]</scope>
    <source>
        <strain evidence="5 6">AF19-21</strain>
    </source>
</reference>
<keyword evidence="3" id="KW-0732">Signal</keyword>
<dbReference type="EMBL" id="QVIA01000023">
    <property type="protein sequence ID" value="RGC27719.1"/>
    <property type="molecule type" value="Genomic_DNA"/>
</dbReference>
<dbReference type="PANTHER" id="PTHR43308">
    <property type="entry name" value="OUTER MEMBRANE PROTEIN ALPHA-RELATED"/>
    <property type="match status" value="1"/>
</dbReference>
<dbReference type="GeneID" id="93334478"/>
<evidence type="ECO:0000256" key="1">
    <source>
        <dbReference type="ARBA" id="ARBA00022737"/>
    </source>
</evidence>
<organism evidence="5 6">
    <name type="scientific">Hungatella hathewayi</name>
    <dbReference type="NCBI Taxonomy" id="154046"/>
    <lineage>
        <taxon>Bacteria</taxon>
        <taxon>Bacillati</taxon>
        <taxon>Bacillota</taxon>
        <taxon>Clostridia</taxon>
        <taxon>Lachnospirales</taxon>
        <taxon>Lachnospiraceae</taxon>
        <taxon>Hungatella</taxon>
    </lineage>
</organism>
<comment type="caution">
    <text evidence="5">The sequence shown here is derived from an EMBL/GenBank/DDBJ whole genome shotgun (WGS) entry which is preliminary data.</text>
</comment>
<dbReference type="AlphaFoldDB" id="A0A3E2WM55"/>
<feature type="compositionally biased region" description="Basic and acidic residues" evidence="2">
    <location>
        <begin position="74"/>
        <end position="91"/>
    </location>
</feature>
<accession>A0A3E2WM55</accession>
<evidence type="ECO:0000256" key="2">
    <source>
        <dbReference type="SAM" id="MobiDB-lite"/>
    </source>
</evidence>
<dbReference type="PROSITE" id="PS51272">
    <property type="entry name" value="SLH"/>
    <property type="match status" value="3"/>
</dbReference>
<name>A0A3E2WM55_9FIRM</name>
<dbReference type="InterPro" id="IPR002931">
    <property type="entry name" value="Transglutaminase-like"/>
</dbReference>
<dbReference type="InterPro" id="IPR001119">
    <property type="entry name" value="SLH_dom"/>
</dbReference>
<dbReference type="Pfam" id="PF01841">
    <property type="entry name" value="Transglut_core"/>
    <property type="match status" value="1"/>
</dbReference>
<dbReference type="Pfam" id="PF00395">
    <property type="entry name" value="SLH"/>
    <property type="match status" value="3"/>
</dbReference>
<evidence type="ECO:0000256" key="3">
    <source>
        <dbReference type="SAM" id="SignalP"/>
    </source>
</evidence>
<feature type="chain" id="PRO_5017557042" description="SLH domain-containing protein" evidence="3">
    <location>
        <begin position="28"/>
        <end position="583"/>
    </location>
</feature>
<dbReference type="Pfam" id="PF08481">
    <property type="entry name" value="GBS_Bsp-like"/>
    <property type="match status" value="1"/>
</dbReference>
<feature type="domain" description="SLH" evidence="4">
    <location>
        <begin position="146"/>
        <end position="209"/>
    </location>
</feature>
<gene>
    <name evidence="5" type="ORF">DWX41_17655</name>
</gene>
<dbReference type="InterPro" id="IPR038765">
    <property type="entry name" value="Papain-like_cys_pep_sf"/>
</dbReference>
<evidence type="ECO:0000313" key="6">
    <source>
        <dbReference type="Proteomes" id="UP000261111"/>
    </source>
</evidence>
<protein>
    <recommendedName>
        <fullName evidence="4">SLH domain-containing protein</fullName>
    </recommendedName>
</protein>
<dbReference type="Gene3D" id="2.60.40.3760">
    <property type="match status" value="1"/>
</dbReference>
<keyword evidence="1" id="KW-0677">Repeat</keyword>
<dbReference type="Gene3D" id="3.10.620.30">
    <property type="match status" value="1"/>
</dbReference>
<dbReference type="InterPro" id="IPR013688">
    <property type="entry name" value="GBS_Bsp-like"/>
</dbReference>
<feature type="signal peptide" evidence="3">
    <location>
        <begin position="1"/>
        <end position="27"/>
    </location>
</feature>